<dbReference type="EC" id="2.1.1.297" evidence="1"/>
<dbReference type="InterPro" id="IPR040758">
    <property type="entry name" value="PrmC_N"/>
</dbReference>
<name>A0ABU2BBF6_9CORY</name>
<organism evidence="8 9">
    <name type="scientific">Corynebacterium felinum</name>
    <dbReference type="NCBI Taxonomy" id="131318"/>
    <lineage>
        <taxon>Bacteria</taxon>
        <taxon>Bacillati</taxon>
        <taxon>Actinomycetota</taxon>
        <taxon>Actinomycetes</taxon>
        <taxon>Mycobacteriales</taxon>
        <taxon>Corynebacteriaceae</taxon>
        <taxon>Corynebacterium</taxon>
    </lineage>
</organism>
<dbReference type="PANTHER" id="PTHR18895">
    <property type="entry name" value="HEMK METHYLTRANSFERASE"/>
    <property type="match status" value="1"/>
</dbReference>
<evidence type="ECO:0000259" key="6">
    <source>
        <dbReference type="Pfam" id="PF05175"/>
    </source>
</evidence>
<evidence type="ECO:0000256" key="1">
    <source>
        <dbReference type="ARBA" id="ARBA00012771"/>
    </source>
</evidence>
<dbReference type="Gene3D" id="3.40.50.150">
    <property type="entry name" value="Vaccinia Virus protein VP39"/>
    <property type="match status" value="1"/>
</dbReference>
<dbReference type="SUPFAM" id="SSF53335">
    <property type="entry name" value="S-adenosyl-L-methionine-dependent methyltransferases"/>
    <property type="match status" value="1"/>
</dbReference>
<dbReference type="NCBIfam" id="TIGR00536">
    <property type="entry name" value="hemK_fam"/>
    <property type="match status" value="1"/>
</dbReference>
<dbReference type="GO" id="GO:0032259">
    <property type="term" value="P:methylation"/>
    <property type="evidence" value="ECO:0007669"/>
    <property type="project" value="UniProtKB-KW"/>
</dbReference>
<dbReference type="InterPro" id="IPR029063">
    <property type="entry name" value="SAM-dependent_MTases_sf"/>
</dbReference>
<dbReference type="PROSITE" id="PS00092">
    <property type="entry name" value="N6_MTASE"/>
    <property type="match status" value="1"/>
</dbReference>
<dbReference type="PANTHER" id="PTHR18895:SF74">
    <property type="entry name" value="MTRF1L RELEASE FACTOR GLUTAMINE METHYLTRANSFERASE"/>
    <property type="match status" value="1"/>
</dbReference>
<keyword evidence="2 8" id="KW-0489">Methyltransferase</keyword>
<dbReference type="InterPro" id="IPR050320">
    <property type="entry name" value="N5-glutamine_MTase"/>
</dbReference>
<comment type="catalytic activity">
    <reaction evidence="5">
        <text>L-glutaminyl-[peptide chain release factor] + S-adenosyl-L-methionine = N(5)-methyl-L-glutaminyl-[peptide chain release factor] + S-adenosyl-L-homocysteine + H(+)</text>
        <dbReference type="Rhea" id="RHEA:42896"/>
        <dbReference type="Rhea" id="RHEA-COMP:10271"/>
        <dbReference type="Rhea" id="RHEA-COMP:10272"/>
        <dbReference type="ChEBI" id="CHEBI:15378"/>
        <dbReference type="ChEBI" id="CHEBI:30011"/>
        <dbReference type="ChEBI" id="CHEBI:57856"/>
        <dbReference type="ChEBI" id="CHEBI:59789"/>
        <dbReference type="ChEBI" id="CHEBI:61891"/>
        <dbReference type="EC" id="2.1.1.297"/>
    </reaction>
</comment>
<accession>A0ABU2BBF6</accession>
<reference evidence="8 9" key="1">
    <citation type="submission" date="2023-07" db="EMBL/GenBank/DDBJ databases">
        <title>Sequencing the genomes of 1000 actinobacteria strains.</title>
        <authorList>
            <person name="Klenk H.-P."/>
        </authorList>
    </citation>
    <scope>NUCLEOTIDE SEQUENCE [LARGE SCALE GENOMIC DNA]</scope>
    <source>
        <strain evidence="8 9">DSM 44508</strain>
    </source>
</reference>
<evidence type="ECO:0000259" key="7">
    <source>
        <dbReference type="Pfam" id="PF17827"/>
    </source>
</evidence>
<dbReference type="InterPro" id="IPR002052">
    <property type="entry name" value="DNA_methylase_N6_adenine_CS"/>
</dbReference>
<dbReference type="CDD" id="cd02440">
    <property type="entry name" value="AdoMet_MTases"/>
    <property type="match status" value="1"/>
</dbReference>
<evidence type="ECO:0000313" key="8">
    <source>
        <dbReference type="EMBL" id="MDR7355319.1"/>
    </source>
</evidence>
<dbReference type="RefSeq" id="WP_277105521.1">
    <property type="nucleotide sequence ID" value="NZ_BAAAJS010000078.1"/>
</dbReference>
<feature type="domain" description="Release factor glutamine methyltransferase N-terminal" evidence="7">
    <location>
        <begin position="3"/>
        <end position="69"/>
    </location>
</feature>
<dbReference type="Proteomes" id="UP001183619">
    <property type="component" value="Unassembled WGS sequence"/>
</dbReference>
<evidence type="ECO:0000313" key="9">
    <source>
        <dbReference type="Proteomes" id="UP001183619"/>
    </source>
</evidence>
<dbReference type="Pfam" id="PF17827">
    <property type="entry name" value="PrmC_N"/>
    <property type="match status" value="1"/>
</dbReference>
<proteinExistence type="predicted"/>
<evidence type="ECO:0000256" key="5">
    <source>
        <dbReference type="ARBA" id="ARBA00048391"/>
    </source>
</evidence>
<protein>
    <recommendedName>
        <fullName evidence="1">peptide chain release factor N(5)-glutamine methyltransferase</fullName>
        <ecNumber evidence="1">2.1.1.297</ecNumber>
    </recommendedName>
</protein>
<dbReference type="Gene3D" id="1.10.8.10">
    <property type="entry name" value="DNA helicase RuvA subunit, C-terminal domain"/>
    <property type="match status" value="1"/>
</dbReference>
<comment type="caution">
    <text evidence="8">The sequence shown here is derived from an EMBL/GenBank/DDBJ whole genome shotgun (WGS) entry which is preliminary data.</text>
</comment>
<dbReference type="Pfam" id="PF05175">
    <property type="entry name" value="MTS"/>
    <property type="match status" value="1"/>
</dbReference>
<keyword evidence="3 8" id="KW-0808">Transferase</keyword>
<evidence type="ECO:0000256" key="4">
    <source>
        <dbReference type="ARBA" id="ARBA00022691"/>
    </source>
</evidence>
<keyword evidence="9" id="KW-1185">Reference proteome</keyword>
<sequence>MREILAQAEATLANAGVASPRVDARLIAAHLLGCTPLELSFQRVDVDTFAPDYFQLIQRRATREPLQHICQSAFFGPLELRVGPGVFIPRPETELLAEYAVDTLKKLYQKHRRQLLVADLCTGSGALAAYIAHALGEKVHVVAIELSEDALPYTRTNVAPYSNISLVRGDVSTTMLRGMDMIVSNPPYVPETLDLEQEVYADPHMAVFSGANGMDLIPTMVAAVIPSLRSNGVIMIEHDDSTQEAVKDVLAQHAMSNITGHRDYADKPRFVSAVYSPAT</sequence>
<feature type="domain" description="Methyltransferase small" evidence="6">
    <location>
        <begin position="109"/>
        <end position="189"/>
    </location>
</feature>
<dbReference type="GO" id="GO:0102559">
    <property type="term" value="F:peptide chain release factor N(5)-glutamine methyltransferase activity"/>
    <property type="evidence" value="ECO:0007669"/>
    <property type="project" value="UniProtKB-EC"/>
</dbReference>
<dbReference type="InterPro" id="IPR007848">
    <property type="entry name" value="Small_mtfrase_dom"/>
</dbReference>
<gene>
    <name evidence="8" type="ORF">J2S37_001857</name>
</gene>
<evidence type="ECO:0000256" key="3">
    <source>
        <dbReference type="ARBA" id="ARBA00022679"/>
    </source>
</evidence>
<dbReference type="InterPro" id="IPR004556">
    <property type="entry name" value="HemK-like"/>
</dbReference>
<keyword evidence="4" id="KW-0949">S-adenosyl-L-methionine</keyword>
<evidence type="ECO:0000256" key="2">
    <source>
        <dbReference type="ARBA" id="ARBA00022603"/>
    </source>
</evidence>
<dbReference type="EMBL" id="JAVDYF010000001">
    <property type="protein sequence ID" value="MDR7355319.1"/>
    <property type="molecule type" value="Genomic_DNA"/>
</dbReference>